<protein>
    <submittedName>
        <fullName evidence="2">Uncharacterized protein</fullName>
    </submittedName>
</protein>
<comment type="caution">
    <text evidence="2">The sequence shown here is derived from an EMBL/GenBank/DDBJ whole genome shotgun (WGS) entry which is preliminary data.</text>
</comment>
<gene>
    <name evidence="2" type="ORF">OnM2_103026</name>
</gene>
<name>A0A420H8C4_9PEZI</name>
<organism evidence="2 3">
    <name type="scientific">Erysiphe neolycopersici</name>
    <dbReference type="NCBI Taxonomy" id="212602"/>
    <lineage>
        <taxon>Eukaryota</taxon>
        <taxon>Fungi</taxon>
        <taxon>Dikarya</taxon>
        <taxon>Ascomycota</taxon>
        <taxon>Pezizomycotina</taxon>
        <taxon>Leotiomycetes</taxon>
        <taxon>Erysiphales</taxon>
        <taxon>Erysiphaceae</taxon>
        <taxon>Erysiphe</taxon>
    </lineage>
</organism>
<accession>A0A420H8C4</accession>
<proteinExistence type="predicted"/>
<dbReference type="EMBL" id="MCFK01010333">
    <property type="protein sequence ID" value="RKF53668.1"/>
    <property type="molecule type" value="Genomic_DNA"/>
</dbReference>
<keyword evidence="3" id="KW-1185">Reference proteome</keyword>
<reference evidence="2 3" key="1">
    <citation type="journal article" date="2018" name="BMC Genomics">
        <title>Comparative genome analyses reveal sequence features reflecting distinct modes of host-adaptation between dicot and monocot powdery mildew.</title>
        <authorList>
            <person name="Wu Y."/>
            <person name="Ma X."/>
            <person name="Pan Z."/>
            <person name="Kale S.D."/>
            <person name="Song Y."/>
            <person name="King H."/>
            <person name="Zhang Q."/>
            <person name="Presley C."/>
            <person name="Deng X."/>
            <person name="Wei C.I."/>
            <person name="Xiao S."/>
        </authorList>
    </citation>
    <scope>NUCLEOTIDE SEQUENCE [LARGE SCALE GENOMIC DNA]</scope>
    <source>
        <strain evidence="2">UMSG2</strain>
    </source>
</reference>
<sequence>MPESEFSLKKKGRLFSLPASEVDLSNVPGIEYSRWNNMNALNNLKKPEVSKSINLTLDFSEFSSDSITAETFKIKKPKDPFLPPEGSRKRTLMATPINEYSHTKANRLNGNAGTSNTANKDYSTPKEALLGCRDLLMKAYSLTVSRKTKAELLDLLDIFRHYTDKGKIQLPITFTTPSNGDETIQVPLQPQHKITPTKDNSTSTIVSAIVLKPYTDMTTKPLWTTVVGNAKAKKHANKQAPAPQYKNVPQKTSPKPTPEQSISQNMERVITVVINEGFASKNSFPKTFLKYCIL</sequence>
<evidence type="ECO:0000313" key="3">
    <source>
        <dbReference type="Proteomes" id="UP000286134"/>
    </source>
</evidence>
<evidence type="ECO:0000256" key="1">
    <source>
        <dbReference type="SAM" id="MobiDB-lite"/>
    </source>
</evidence>
<dbReference type="Proteomes" id="UP000286134">
    <property type="component" value="Unassembled WGS sequence"/>
</dbReference>
<evidence type="ECO:0000313" key="2">
    <source>
        <dbReference type="EMBL" id="RKF53668.1"/>
    </source>
</evidence>
<feature type="region of interest" description="Disordered" evidence="1">
    <location>
        <begin position="233"/>
        <end position="264"/>
    </location>
</feature>
<feature type="compositionally biased region" description="Polar residues" evidence="1">
    <location>
        <begin position="247"/>
        <end position="264"/>
    </location>
</feature>
<dbReference type="AlphaFoldDB" id="A0A420H8C4"/>
<dbReference type="OrthoDB" id="3564692at2759"/>